<evidence type="ECO:0000313" key="13">
    <source>
        <dbReference type="Proteomes" id="UP000003891"/>
    </source>
</evidence>
<dbReference type="AlphaFoldDB" id="G4HBL6"/>
<evidence type="ECO:0000256" key="2">
    <source>
        <dbReference type="ARBA" id="ARBA00007614"/>
    </source>
</evidence>
<feature type="binding site" evidence="10">
    <location>
        <begin position="218"/>
        <end position="225"/>
    </location>
    <ligand>
        <name>UMP</name>
        <dbReference type="ChEBI" id="CHEBI:57865"/>
    </ligand>
</feature>
<keyword evidence="10" id="KW-0963">Cytoplasm</keyword>
<dbReference type="PATRIC" id="fig|743719.3.peg.1560"/>
<dbReference type="STRING" id="743719.PaelaDRAFT_1549"/>
<dbReference type="NCBIfam" id="TIGR02075">
    <property type="entry name" value="pyrH_bact"/>
    <property type="match status" value="1"/>
</dbReference>
<dbReference type="EMBL" id="AGIP01000002">
    <property type="protein sequence ID" value="EHB67325.1"/>
    <property type="molecule type" value="Genomic_DNA"/>
</dbReference>
<keyword evidence="4 10" id="KW-0808">Transferase</keyword>
<reference evidence="12 13" key="1">
    <citation type="submission" date="2011-09" db="EMBL/GenBank/DDBJ databases">
        <title>The draft genome of Paenibacillus lactis 154.</title>
        <authorList>
            <consortium name="US DOE Joint Genome Institute (JGI-PGF)"/>
            <person name="Lucas S."/>
            <person name="Han J."/>
            <person name="Lapidus A."/>
            <person name="Cheng J.-F."/>
            <person name="Goodwin L."/>
            <person name="Pitluck S."/>
            <person name="Peters L."/>
            <person name="Land M.L."/>
            <person name="Hauser L."/>
            <person name="Siebers A."/>
            <person name="Thelen M."/>
            <person name="Hugenholtz P."/>
            <person name="Allgaier M."/>
            <person name="Woyke T.J."/>
        </authorList>
    </citation>
    <scope>NUCLEOTIDE SEQUENCE [LARGE SCALE GENOMIC DNA]</scope>
    <source>
        <strain evidence="12 13">154</strain>
    </source>
</reference>
<evidence type="ECO:0000256" key="1">
    <source>
        <dbReference type="ARBA" id="ARBA00004791"/>
    </source>
</evidence>
<keyword evidence="7 10" id="KW-0067">ATP-binding</keyword>
<proteinExistence type="inferred from homology"/>
<dbReference type="GO" id="GO:0033862">
    <property type="term" value="F:UMP kinase activity"/>
    <property type="evidence" value="ECO:0007669"/>
    <property type="project" value="UniProtKB-EC"/>
</dbReference>
<dbReference type="Gene3D" id="3.40.1160.10">
    <property type="entry name" value="Acetylglutamate kinase-like"/>
    <property type="match status" value="1"/>
</dbReference>
<comment type="function">
    <text evidence="10">Catalyzes the reversible phosphorylation of UMP to UDP.</text>
</comment>
<comment type="activity regulation">
    <text evidence="10">Allosterically activated by GTP. Inhibited by UTP.</text>
</comment>
<feature type="domain" description="Aspartate/glutamate/uridylate kinase" evidence="11">
    <location>
        <begin position="90"/>
        <end position="299"/>
    </location>
</feature>
<evidence type="ECO:0000256" key="6">
    <source>
        <dbReference type="ARBA" id="ARBA00022777"/>
    </source>
</evidence>
<dbReference type="GO" id="GO:0005524">
    <property type="term" value="F:ATP binding"/>
    <property type="evidence" value="ECO:0007669"/>
    <property type="project" value="UniProtKB-KW"/>
</dbReference>
<dbReference type="GO" id="GO:0005737">
    <property type="term" value="C:cytoplasm"/>
    <property type="evidence" value="ECO:0007669"/>
    <property type="project" value="UniProtKB-SubCell"/>
</dbReference>
<dbReference type="CDD" id="cd04254">
    <property type="entry name" value="AAK_UMPK-PyrH-Ec"/>
    <property type="match status" value="1"/>
</dbReference>
<evidence type="ECO:0000256" key="3">
    <source>
        <dbReference type="ARBA" id="ARBA00022533"/>
    </source>
</evidence>
<dbReference type="PANTHER" id="PTHR42833">
    <property type="entry name" value="URIDYLATE KINASE"/>
    <property type="match status" value="1"/>
</dbReference>
<comment type="subunit">
    <text evidence="10">Homohexamer.</text>
</comment>
<comment type="caution">
    <text evidence="10">Lacks conserved residue(s) required for the propagation of feature annotation.</text>
</comment>
<dbReference type="InterPro" id="IPR015963">
    <property type="entry name" value="Uridylate_kinase_bac"/>
</dbReference>
<dbReference type="InterPro" id="IPR001048">
    <property type="entry name" value="Asp/Glu/Uridylate_kinase"/>
</dbReference>
<dbReference type="InterPro" id="IPR036393">
    <property type="entry name" value="AceGlu_kinase-like_sf"/>
</dbReference>
<name>G4HBL6_9BACL</name>
<evidence type="ECO:0000256" key="7">
    <source>
        <dbReference type="ARBA" id="ARBA00022840"/>
    </source>
</evidence>
<evidence type="ECO:0000256" key="9">
    <source>
        <dbReference type="ARBA" id="ARBA00047767"/>
    </source>
</evidence>
<evidence type="ECO:0000256" key="10">
    <source>
        <dbReference type="HAMAP-Rule" id="MF_01220"/>
    </source>
</evidence>
<comment type="pathway">
    <text evidence="1 10">Pyrimidine metabolism; CTP biosynthesis via de novo pathway; UDP from UMP (UMPK route): step 1/1.</text>
</comment>
<dbReference type="FunFam" id="3.40.1160.10:FF:000001">
    <property type="entry name" value="Uridylate kinase"/>
    <property type="match status" value="1"/>
</dbReference>
<evidence type="ECO:0000256" key="5">
    <source>
        <dbReference type="ARBA" id="ARBA00022741"/>
    </source>
</evidence>
<feature type="binding site" evidence="10">
    <location>
        <begin position="95"/>
        <end position="98"/>
    </location>
    <ligand>
        <name>ATP</name>
        <dbReference type="ChEBI" id="CHEBI:30616"/>
    </ligand>
</feature>
<protein>
    <recommendedName>
        <fullName evidence="10">Uridylate kinase</fullName>
        <shortName evidence="10">UK</shortName>
        <ecNumber evidence="10">2.7.4.22</ecNumber>
    </recommendedName>
    <alternativeName>
        <fullName evidence="10">Uridine monophosphate kinase</fullName>
        <shortName evidence="10">UMP kinase</shortName>
        <shortName evidence="10">UMPK</shortName>
    </alternativeName>
</protein>
<keyword evidence="5 10" id="KW-0547">Nucleotide-binding</keyword>
<gene>
    <name evidence="10" type="primary">pyrH</name>
    <name evidence="12" type="ORF">PaelaDRAFT_1549</name>
</gene>
<organism evidence="12 13">
    <name type="scientific">Paenibacillus lactis 154</name>
    <dbReference type="NCBI Taxonomy" id="743719"/>
    <lineage>
        <taxon>Bacteria</taxon>
        <taxon>Bacillati</taxon>
        <taxon>Bacillota</taxon>
        <taxon>Bacilli</taxon>
        <taxon>Bacillales</taxon>
        <taxon>Paenibacillaceae</taxon>
        <taxon>Paenibacillus</taxon>
    </lineage>
</organism>
<feature type="binding site" evidence="10">
    <location>
        <position position="137"/>
    </location>
    <ligand>
        <name>UMP</name>
        <dbReference type="ChEBI" id="CHEBI:57865"/>
    </ligand>
</feature>
<dbReference type="GO" id="GO:0044210">
    <property type="term" value="P:'de novo' CTP biosynthetic process"/>
    <property type="evidence" value="ECO:0007669"/>
    <property type="project" value="UniProtKB-UniRule"/>
</dbReference>
<evidence type="ECO:0000256" key="8">
    <source>
        <dbReference type="ARBA" id="ARBA00022975"/>
    </source>
</evidence>
<feature type="binding site" evidence="10">
    <location>
        <position position="255"/>
    </location>
    <ligand>
        <name>ATP</name>
        <dbReference type="ChEBI" id="CHEBI:30616"/>
    </ligand>
</feature>
<sequence length="325" mass="35702">MEHTRVPSFLKRDKNAMQPGVETTLISLERTDYSLIRRPGCFYLRRMCLPDFFNRQAVPVCLSVVFQTGVCTTRRRLKVEGYHLEQPVYKRVILKVSGESLAGQNGYGIDADTIGSIAEQVRDVVELGVEVAIVCGGGNIWRGIAGSANGIDRATADYMGMLATVMNSLALQDALEQIGVPTRVQTSISMQQIAEPYIRRRAIRHLEKGRVVIFAAGTGNPYFSTDTTAALRAAEIEAEVILMAKNKVDGVYSADPFKDETAEKYEQLTYLDVLNKNLGVMDSTASSLCMDNNIPLIVFAITEQGNIKRVVLGEKIGTIVKGSVD</sequence>
<feature type="binding site" evidence="10">
    <location>
        <position position="157"/>
    </location>
    <ligand>
        <name>UMP</name>
        <dbReference type="ChEBI" id="CHEBI:57865"/>
    </ligand>
</feature>
<dbReference type="Pfam" id="PF00696">
    <property type="entry name" value="AA_kinase"/>
    <property type="match status" value="1"/>
</dbReference>
<dbReference type="PANTHER" id="PTHR42833:SF4">
    <property type="entry name" value="URIDYLATE KINASE PUMPKIN, CHLOROPLASTIC"/>
    <property type="match status" value="1"/>
</dbReference>
<comment type="catalytic activity">
    <reaction evidence="9 10">
        <text>UMP + ATP = UDP + ADP</text>
        <dbReference type="Rhea" id="RHEA:24400"/>
        <dbReference type="ChEBI" id="CHEBI:30616"/>
        <dbReference type="ChEBI" id="CHEBI:57865"/>
        <dbReference type="ChEBI" id="CHEBI:58223"/>
        <dbReference type="ChEBI" id="CHEBI:456216"/>
        <dbReference type="EC" id="2.7.4.22"/>
    </reaction>
</comment>
<dbReference type="SUPFAM" id="SSF53633">
    <property type="entry name" value="Carbamate kinase-like"/>
    <property type="match status" value="1"/>
</dbReference>
<evidence type="ECO:0000313" key="12">
    <source>
        <dbReference type="EMBL" id="EHB67325.1"/>
    </source>
</evidence>
<keyword evidence="8 10" id="KW-0665">Pyrimidine biosynthesis</keyword>
<feature type="binding site" evidence="10">
    <location>
        <position position="138"/>
    </location>
    <ligand>
        <name>ATP</name>
        <dbReference type="ChEBI" id="CHEBI:30616"/>
    </ligand>
</feature>
<feature type="region of interest" description="Involved in allosteric activation by GTP" evidence="10">
    <location>
        <begin position="103"/>
        <end position="108"/>
    </location>
</feature>
<dbReference type="EC" id="2.7.4.22" evidence="10"/>
<dbReference type="Proteomes" id="UP000003891">
    <property type="component" value="Unassembled WGS sequence"/>
</dbReference>
<evidence type="ECO:0000256" key="4">
    <source>
        <dbReference type="ARBA" id="ARBA00022679"/>
    </source>
</evidence>
<keyword evidence="3 10" id="KW-0021">Allosteric enzyme</keyword>
<comment type="similarity">
    <text evidence="2 10">Belongs to the UMP kinase family.</text>
</comment>
<comment type="subcellular location">
    <subcellularLocation>
        <location evidence="10">Cytoplasm</location>
    </subcellularLocation>
</comment>
<dbReference type="eggNOG" id="COG0528">
    <property type="taxonomic scope" value="Bacteria"/>
</dbReference>
<evidence type="ECO:0000259" key="11">
    <source>
        <dbReference type="Pfam" id="PF00696"/>
    </source>
</evidence>
<feature type="binding site" evidence="10">
    <location>
        <position position="252"/>
    </location>
    <ligand>
        <name>ATP</name>
        <dbReference type="ChEBI" id="CHEBI:30616"/>
    </ligand>
</feature>
<feature type="binding site" evidence="10">
    <location>
        <position position="142"/>
    </location>
    <ligand>
        <name>ATP</name>
        <dbReference type="ChEBI" id="CHEBI:30616"/>
    </ligand>
</feature>
<keyword evidence="6 10" id="KW-0418">Kinase</keyword>
<dbReference type="GO" id="GO:0006225">
    <property type="term" value="P:UDP biosynthetic process"/>
    <property type="evidence" value="ECO:0007669"/>
    <property type="project" value="TreeGrafter"/>
</dbReference>
<feature type="binding site" evidence="10">
    <location>
        <position position="246"/>
    </location>
    <ligand>
        <name>ATP</name>
        <dbReference type="ChEBI" id="CHEBI:30616"/>
    </ligand>
</feature>
<dbReference type="UniPathway" id="UPA00159">
    <property type="reaction ID" value="UER00275"/>
</dbReference>
<dbReference type="HAMAP" id="MF_01220_B">
    <property type="entry name" value="PyrH_B"/>
    <property type="match status" value="1"/>
</dbReference>
<accession>G4HBL6</accession>